<dbReference type="SUPFAM" id="SSF47095">
    <property type="entry name" value="HMG-box"/>
    <property type="match status" value="1"/>
</dbReference>
<sequence>MPHCGPRPKKPVNAFLMWINSAGRKYIRAMHPGISAQEVFVKGSEMWGAMVNEEKVVWQEAARTAMADYKKKLEKWNTLKEQSEKTTQTDETVAPICMKCFSQIYCFH</sequence>
<dbReference type="AlphaFoldDB" id="A0A6P8KPI7"/>
<gene>
    <name evidence="5" type="primary">LOC117147948</name>
</gene>
<keyword evidence="2" id="KW-0539">Nucleus</keyword>
<dbReference type="PANTHER" id="PTHR48112:SF20">
    <property type="entry name" value="HIGH MOBILITY GROUP PROTEIN D-RELATED"/>
    <property type="match status" value="1"/>
</dbReference>
<dbReference type="InterPro" id="IPR009071">
    <property type="entry name" value="HMG_box_dom"/>
</dbReference>
<evidence type="ECO:0000313" key="5">
    <source>
        <dbReference type="RefSeq" id="XP_033170983.1"/>
    </source>
</evidence>
<name>A0A6P8KPI7_DROMA</name>
<evidence type="ECO:0000313" key="4">
    <source>
        <dbReference type="Proteomes" id="UP000515162"/>
    </source>
</evidence>
<keyword evidence="1 2" id="KW-0238">DNA-binding</keyword>
<protein>
    <submittedName>
        <fullName evidence="5">High mobility group protein D-like</fullName>
    </submittedName>
</protein>
<dbReference type="PROSITE" id="PS50118">
    <property type="entry name" value="HMG_BOX_2"/>
    <property type="match status" value="1"/>
</dbReference>
<dbReference type="Pfam" id="PF00505">
    <property type="entry name" value="HMG_box"/>
    <property type="match status" value="1"/>
</dbReference>
<dbReference type="InterPro" id="IPR050342">
    <property type="entry name" value="HMGB"/>
</dbReference>
<dbReference type="GO" id="GO:0005634">
    <property type="term" value="C:nucleus"/>
    <property type="evidence" value="ECO:0007669"/>
    <property type="project" value="UniProtKB-UniRule"/>
</dbReference>
<dbReference type="GO" id="GO:0003677">
    <property type="term" value="F:DNA binding"/>
    <property type="evidence" value="ECO:0007669"/>
    <property type="project" value="UniProtKB-UniRule"/>
</dbReference>
<dbReference type="Gene3D" id="1.10.30.10">
    <property type="entry name" value="High mobility group box domain"/>
    <property type="match status" value="1"/>
</dbReference>
<reference evidence="5" key="1">
    <citation type="submission" date="2025-08" db="UniProtKB">
        <authorList>
            <consortium name="RefSeq"/>
        </authorList>
    </citation>
    <scope>IDENTIFICATION</scope>
    <source>
        <strain evidence="5">Mau12</strain>
        <tissue evidence="5">Whole Body</tissue>
    </source>
</reference>
<organism evidence="4 5">
    <name type="scientific">Drosophila mauritiana</name>
    <name type="common">Fruit fly</name>
    <dbReference type="NCBI Taxonomy" id="7226"/>
    <lineage>
        <taxon>Eukaryota</taxon>
        <taxon>Metazoa</taxon>
        <taxon>Ecdysozoa</taxon>
        <taxon>Arthropoda</taxon>
        <taxon>Hexapoda</taxon>
        <taxon>Insecta</taxon>
        <taxon>Pterygota</taxon>
        <taxon>Neoptera</taxon>
        <taxon>Endopterygota</taxon>
        <taxon>Diptera</taxon>
        <taxon>Brachycera</taxon>
        <taxon>Muscomorpha</taxon>
        <taxon>Ephydroidea</taxon>
        <taxon>Drosophilidae</taxon>
        <taxon>Drosophila</taxon>
        <taxon>Sophophora</taxon>
    </lineage>
</organism>
<dbReference type="GeneID" id="117147948"/>
<feature type="domain" description="HMG box" evidence="3">
    <location>
        <begin position="8"/>
        <end position="77"/>
    </location>
</feature>
<accession>A0A6P8KPI7</accession>
<proteinExistence type="predicted"/>
<dbReference type="Proteomes" id="UP000515162">
    <property type="component" value="Chromosome X"/>
</dbReference>
<dbReference type="RefSeq" id="XP_033170983.1">
    <property type="nucleotide sequence ID" value="XM_033315092.1"/>
</dbReference>
<evidence type="ECO:0000259" key="3">
    <source>
        <dbReference type="PROSITE" id="PS50118"/>
    </source>
</evidence>
<evidence type="ECO:0000256" key="2">
    <source>
        <dbReference type="PROSITE-ProRule" id="PRU00267"/>
    </source>
</evidence>
<dbReference type="InterPro" id="IPR036910">
    <property type="entry name" value="HMG_box_dom_sf"/>
</dbReference>
<feature type="DNA-binding region" description="HMG box" evidence="2">
    <location>
        <begin position="8"/>
        <end position="77"/>
    </location>
</feature>
<keyword evidence="4" id="KW-1185">Reference proteome</keyword>
<dbReference type="PANTHER" id="PTHR48112">
    <property type="entry name" value="HIGH MOBILITY GROUP PROTEIN DSP1"/>
    <property type="match status" value="1"/>
</dbReference>
<dbReference type="SMART" id="SM00398">
    <property type="entry name" value="HMG"/>
    <property type="match status" value="1"/>
</dbReference>
<dbReference type="GO" id="GO:0006357">
    <property type="term" value="P:regulation of transcription by RNA polymerase II"/>
    <property type="evidence" value="ECO:0007669"/>
    <property type="project" value="TreeGrafter"/>
</dbReference>
<evidence type="ECO:0000256" key="1">
    <source>
        <dbReference type="ARBA" id="ARBA00023125"/>
    </source>
</evidence>